<keyword evidence="1 2" id="KW-0378">Hydrolase</keyword>
<evidence type="ECO:0000256" key="1">
    <source>
        <dbReference type="ARBA" id="ARBA00022801"/>
    </source>
</evidence>
<dbReference type="Gene3D" id="3.60.15.10">
    <property type="entry name" value="Ribonuclease Z/Hydroxyacylglutathione hydrolase-like"/>
    <property type="match status" value="1"/>
</dbReference>
<evidence type="ECO:0000313" key="4">
    <source>
        <dbReference type="EMBL" id="EFY05264.1"/>
    </source>
</evidence>
<comment type="caution">
    <text evidence="4">The sequence shown here is derived from an EMBL/GenBank/DDBJ whole genome shotgun (WGS) entry which is preliminary data.</text>
</comment>
<dbReference type="SUPFAM" id="SSF56281">
    <property type="entry name" value="Metallo-hydrolase/oxidoreductase"/>
    <property type="match status" value="1"/>
</dbReference>
<dbReference type="NCBIfam" id="NF001911">
    <property type="entry name" value="PRK00685.1"/>
    <property type="match status" value="1"/>
</dbReference>
<dbReference type="HAMAP" id="MF_00457">
    <property type="entry name" value="UPF0173"/>
    <property type="match status" value="1"/>
</dbReference>
<dbReference type="InterPro" id="IPR001279">
    <property type="entry name" value="Metallo-B-lactamas"/>
</dbReference>
<organism evidence="4 5">
    <name type="scientific">Phascolarctobacterium succinatutens YIT 12067</name>
    <dbReference type="NCBI Taxonomy" id="626939"/>
    <lineage>
        <taxon>Bacteria</taxon>
        <taxon>Bacillati</taxon>
        <taxon>Bacillota</taxon>
        <taxon>Negativicutes</taxon>
        <taxon>Acidaminococcales</taxon>
        <taxon>Acidaminococcaceae</taxon>
        <taxon>Phascolarctobacterium</taxon>
    </lineage>
</organism>
<dbReference type="Pfam" id="PF12706">
    <property type="entry name" value="Lactamase_B_2"/>
    <property type="match status" value="1"/>
</dbReference>
<dbReference type="SMART" id="SM00849">
    <property type="entry name" value="Lactamase_B"/>
    <property type="match status" value="1"/>
</dbReference>
<dbReference type="InterPro" id="IPR050114">
    <property type="entry name" value="UPF0173_UPF0282_UlaG_hydrolase"/>
</dbReference>
<dbReference type="InterPro" id="IPR036866">
    <property type="entry name" value="RibonucZ/Hydroxyglut_hydro"/>
</dbReference>
<sequence length="223" mass="24297">MSAKFHFINHACFMLEKNNSAIIFDPYLDDNSEGLTAKDIKVDYIFVSHGHFDHLGSAFEISKNCDATIISTAEICGLAQEAGCKAHAMHLGGTFKFPFGKVRLTLAFHGSGVPGGHACGIVIDFYGTKLYFAGDTALFSDMQLLPKLDAFEYAVLPIGGNFTMDPNDALIACKLLQAKYVIPVHYNTWPPIAQDVEAFKAAVEDETDSKVLIVKPGNTIDID</sequence>
<dbReference type="HOGENOM" id="CLU_070010_4_1_9"/>
<evidence type="ECO:0000313" key="5">
    <source>
        <dbReference type="Proteomes" id="UP000004923"/>
    </source>
</evidence>
<accession>E8LD24</accession>
<dbReference type="PANTHER" id="PTHR43546">
    <property type="entry name" value="UPF0173 METAL-DEPENDENT HYDROLASE MJ1163-RELATED"/>
    <property type="match status" value="1"/>
</dbReference>
<protein>
    <recommendedName>
        <fullName evidence="2">UPF0173 metal-dependent hydrolase HMPREF9443_00748</fullName>
    </recommendedName>
</protein>
<dbReference type="GO" id="GO:0016787">
    <property type="term" value="F:hydrolase activity"/>
    <property type="evidence" value="ECO:0007669"/>
    <property type="project" value="UniProtKB-UniRule"/>
</dbReference>
<evidence type="ECO:0000259" key="3">
    <source>
        <dbReference type="SMART" id="SM00849"/>
    </source>
</evidence>
<reference evidence="4 5" key="1">
    <citation type="submission" date="2011-01" db="EMBL/GenBank/DDBJ databases">
        <authorList>
            <person name="Weinstock G."/>
            <person name="Sodergren E."/>
            <person name="Clifton S."/>
            <person name="Fulton L."/>
            <person name="Fulton B."/>
            <person name="Courtney L."/>
            <person name="Fronick C."/>
            <person name="Harrison M."/>
            <person name="Strong C."/>
            <person name="Farmer C."/>
            <person name="Delahaunty K."/>
            <person name="Markovic C."/>
            <person name="Hall O."/>
            <person name="Minx P."/>
            <person name="Tomlinson C."/>
            <person name="Mitreva M."/>
            <person name="Hou S."/>
            <person name="Chen J."/>
            <person name="Wollam A."/>
            <person name="Pepin K.H."/>
            <person name="Johnson M."/>
            <person name="Bhonagiri V."/>
            <person name="Zhang X."/>
            <person name="Suruliraj S."/>
            <person name="Warren W."/>
            <person name="Chinwalla A."/>
            <person name="Mardis E.R."/>
            <person name="Wilson R.K."/>
        </authorList>
    </citation>
    <scope>NUCLEOTIDE SEQUENCE [LARGE SCALE GENOMIC DNA]</scope>
    <source>
        <strain evidence="4 5">YIT 12067</strain>
    </source>
</reference>
<proteinExistence type="inferred from homology"/>
<dbReference type="PANTHER" id="PTHR43546:SF3">
    <property type="entry name" value="UPF0173 METAL-DEPENDENT HYDROLASE MJ1163"/>
    <property type="match status" value="1"/>
</dbReference>
<dbReference type="EMBL" id="AEVN01000029">
    <property type="protein sequence ID" value="EFY05264.1"/>
    <property type="molecule type" value="Genomic_DNA"/>
</dbReference>
<dbReference type="InterPro" id="IPR022877">
    <property type="entry name" value="UPF0173"/>
</dbReference>
<dbReference type="CDD" id="cd06262">
    <property type="entry name" value="metallo-hydrolase-like_MBL-fold"/>
    <property type="match status" value="1"/>
</dbReference>
<dbReference type="eggNOG" id="COG2220">
    <property type="taxonomic scope" value="Bacteria"/>
</dbReference>
<keyword evidence="5" id="KW-1185">Reference proteome</keyword>
<evidence type="ECO:0000256" key="2">
    <source>
        <dbReference type="HAMAP-Rule" id="MF_00457"/>
    </source>
</evidence>
<dbReference type="AlphaFoldDB" id="E8LD24"/>
<comment type="similarity">
    <text evidence="2">Belongs to the UPF0173 family.</text>
</comment>
<name>E8LD24_9FIRM</name>
<gene>
    <name evidence="4" type="ORF">HMPREF9443_00748</name>
</gene>
<dbReference type="OrthoDB" id="9789133at2"/>
<dbReference type="RefSeq" id="WP_009145131.1">
    <property type="nucleotide sequence ID" value="NZ_GL830871.1"/>
</dbReference>
<dbReference type="Proteomes" id="UP000004923">
    <property type="component" value="Unassembled WGS sequence"/>
</dbReference>
<feature type="domain" description="Metallo-beta-lactamase" evidence="3">
    <location>
        <begin position="9"/>
        <end position="185"/>
    </location>
</feature>